<dbReference type="Pfam" id="PF03852">
    <property type="entry name" value="Vsr"/>
    <property type="match status" value="1"/>
</dbReference>
<keyword evidence="2 6" id="KW-0255">Endonuclease</keyword>
<dbReference type="PIRSF" id="PIRSF018267">
    <property type="entry name" value="VSR_endonuc"/>
    <property type="match status" value="1"/>
</dbReference>
<dbReference type="SUPFAM" id="SSF52980">
    <property type="entry name" value="Restriction endonuclease-like"/>
    <property type="match status" value="1"/>
</dbReference>
<dbReference type="GO" id="GO:0004519">
    <property type="term" value="F:endonuclease activity"/>
    <property type="evidence" value="ECO:0007669"/>
    <property type="project" value="UniProtKB-KW"/>
</dbReference>
<protein>
    <recommendedName>
        <fullName evidence="6">Very short patch repair endonuclease</fullName>
        <ecNumber evidence="6">3.1.-.-</ecNumber>
    </recommendedName>
</protein>
<comment type="similarity">
    <text evidence="6">Belongs to the vsr family.</text>
</comment>
<dbReference type="InterPro" id="IPR004603">
    <property type="entry name" value="DNA_mismatch_endonuc_vsr"/>
</dbReference>
<evidence type="ECO:0000256" key="1">
    <source>
        <dbReference type="ARBA" id="ARBA00022722"/>
    </source>
</evidence>
<keyword evidence="5 6" id="KW-0234">DNA repair</keyword>
<comment type="caution">
    <text evidence="7">The sequence shown here is derived from an EMBL/GenBank/DDBJ whole genome shotgun (WGS) entry which is preliminary data.</text>
</comment>
<comment type="function">
    <text evidence="6">May nick specific sequences that contain T:G mispairs resulting from m5C-deamination.</text>
</comment>
<keyword evidence="4 6" id="KW-0378">Hydrolase</keyword>
<dbReference type="EMBL" id="LPXL01000002">
    <property type="protein sequence ID" value="KZD07056.1"/>
    <property type="molecule type" value="Genomic_DNA"/>
</dbReference>
<dbReference type="EC" id="3.1.-.-" evidence="6"/>
<keyword evidence="8" id="KW-1185">Reference proteome</keyword>
<organism evidence="7 8">
    <name type="scientific">Thalassospira xiamenensis</name>
    <dbReference type="NCBI Taxonomy" id="220697"/>
    <lineage>
        <taxon>Bacteria</taxon>
        <taxon>Pseudomonadati</taxon>
        <taxon>Pseudomonadota</taxon>
        <taxon>Alphaproteobacteria</taxon>
        <taxon>Rhodospirillales</taxon>
        <taxon>Thalassospiraceae</taxon>
        <taxon>Thalassospira</taxon>
    </lineage>
</organism>
<dbReference type="RefSeq" id="WP_063093530.1">
    <property type="nucleotide sequence ID" value="NZ_DFMA01000009.1"/>
</dbReference>
<evidence type="ECO:0000256" key="4">
    <source>
        <dbReference type="ARBA" id="ARBA00022801"/>
    </source>
</evidence>
<keyword evidence="3 6" id="KW-0227">DNA damage</keyword>
<dbReference type="CDD" id="cd00221">
    <property type="entry name" value="Vsr"/>
    <property type="match status" value="1"/>
</dbReference>
<dbReference type="InterPro" id="IPR011335">
    <property type="entry name" value="Restrct_endonuc-II-like"/>
</dbReference>
<dbReference type="Proteomes" id="UP000076167">
    <property type="component" value="Unassembled WGS sequence"/>
</dbReference>
<evidence type="ECO:0000256" key="5">
    <source>
        <dbReference type="ARBA" id="ARBA00023204"/>
    </source>
</evidence>
<dbReference type="Gene3D" id="3.40.960.10">
    <property type="entry name" value="VSR Endonuclease"/>
    <property type="match status" value="1"/>
</dbReference>
<gene>
    <name evidence="7" type="ORF">AUP40_07495</name>
</gene>
<evidence type="ECO:0000313" key="8">
    <source>
        <dbReference type="Proteomes" id="UP000076167"/>
    </source>
</evidence>
<keyword evidence="1 6" id="KW-0540">Nuclease</keyword>
<proteinExistence type="inferred from homology"/>
<evidence type="ECO:0000313" key="7">
    <source>
        <dbReference type="EMBL" id="KZD07056.1"/>
    </source>
</evidence>
<name>A0ABR5Y7S7_9PROT</name>
<evidence type="ECO:0000256" key="6">
    <source>
        <dbReference type="PIRNR" id="PIRNR018267"/>
    </source>
</evidence>
<sequence length="153" mass="17902">MTDIVSPRKRSEMMAGIRAKNTKPEMFVRKALHARGFRFRLHNKKLPGKPDLVLPKYRAVIFVHGCFWHGHDCNLFRLPSTRRDWWLNKINANRARDSRVESELAKLGWRWAIVWECALRGKFRLETGDVTEALAVWLFGSMENLELKGNPDD</sequence>
<reference evidence="7 8" key="1">
    <citation type="submission" date="2015-12" db="EMBL/GenBank/DDBJ databases">
        <title>Genome sequence of Thalassospira xiamenensis MCCC 1A03005.</title>
        <authorList>
            <person name="Lu L."/>
            <person name="Lai Q."/>
            <person name="Shao Z."/>
            <person name="Qian P."/>
        </authorList>
    </citation>
    <scope>NUCLEOTIDE SEQUENCE [LARGE SCALE GENOMIC DNA]</scope>
    <source>
        <strain evidence="7 8">MCCC 1A03005</strain>
    </source>
</reference>
<accession>A0ABR5Y7S7</accession>
<dbReference type="NCBIfam" id="TIGR00632">
    <property type="entry name" value="vsr"/>
    <property type="match status" value="1"/>
</dbReference>
<evidence type="ECO:0000256" key="3">
    <source>
        <dbReference type="ARBA" id="ARBA00022763"/>
    </source>
</evidence>
<evidence type="ECO:0000256" key="2">
    <source>
        <dbReference type="ARBA" id="ARBA00022759"/>
    </source>
</evidence>